<proteinExistence type="inferred from homology"/>
<dbReference type="InterPro" id="IPR050426">
    <property type="entry name" value="Glycosyltransferase_28"/>
</dbReference>
<dbReference type="RefSeq" id="WP_377496609.1">
    <property type="nucleotide sequence ID" value="NZ_JBHMDO010000031.1"/>
</dbReference>
<dbReference type="InterPro" id="IPR010610">
    <property type="entry name" value="EryCIII-like_C"/>
</dbReference>
<keyword evidence="5" id="KW-1185">Reference proteome</keyword>
<accession>A0ABV5KRL5</accession>
<dbReference type="InterPro" id="IPR006326">
    <property type="entry name" value="UDPGT_MGT-like"/>
</dbReference>
<name>A0ABV5KRL5_9BACL</name>
<keyword evidence="2" id="KW-0808">Transferase</keyword>
<dbReference type="EMBL" id="JBHMDO010000031">
    <property type="protein sequence ID" value="MFB9327860.1"/>
    <property type="molecule type" value="Genomic_DNA"/>
</dbReference>
<reference evidence="4 5" key="1">
    <citation type="submission" date="2024-09" db="EMBL/GenBank/DDBJ databases">
        <authorList>
            <person name="Sun Q."/>
            <person name="Mori K."/>
        </authorList>
    </citation>
    <scope>NUCLEOTIDE SEQUENCE [LARGE SCALE GENOMIC DNA]</scope>
    <source>
        <strain evidence="4 5">TISTR 2452</strain>
    </source>
</reference>
<comment type="similarity">
    <text evidence="1">Belongs to the UDP-glycosyltransferase family.</text>
</comment>
<gene>
    <name evidence="4" type="ORF">ACFFSY_18185</name>
</gene>
<dbReference type="PANTHER" id="PTHR48050:SF13">
    <property type="entry name" value="STEROL 3-BETA-GLUCOSYLTRANSFERASE UGT80A2"/>
    <property type="match status" value="1"/>
</dbReference>
<sequence length="397" mass="44024">MANILFINGPASGHVNPTLGLVQELVAEGDAIVYLSSEEFRGQVEQPGVTFLAYENFLDREDPFETKHFLALVIKILSAYEIILPAVQEAAASHAFDYLIHDSMYGCGHVVADMLGVPHIATCTSLIRAERLSEQTGNASEMKENMLLIRKFAALAARIRSAFGIKRKLEIEQVFFNEGMLNLVFTSAYFQPDREKLGSHYKFIGPSLTERRDQAALPPFVGQSDRKLIYISMGTMFNNVLELYQLMFEALASFDGDVILAAGNRIDLSELRDIPGNFTVAARMPQLAILRHADLFITHGGMNSVNEALYHHVPLIVIPMAADQPINGDRVQALGAGILLHRDTLTSAALREAVERLFANPDYKRCSSRIGDSLRAAGGHRKAMEHIRAFKEQHNLS</sequence>
<dbReference type="CDD" id="cd03784">
    <property type="entry name" value="GT1_Gtf-like"/>
    <property type="match status" value="1"/>
</dbReference>
<dbReference type="Proteomes" id="UP001589747">
    <property type="component" value="Unassembled WGS sequence"/>
</dbReference>
<comment type="caution">
    <text evidence="4">The sequence shown here is derived from an EMBL/GenBank/DDBJ whole genome shotgun (WGS) entry which is preliminary data.</text>
</comment>
<dbReference type="NCBIfam" id="TIGR01426">
    <property type="entry name" value="MGT"/>
    <property type="match status" value="1"/>
</dbReference>
<protein>
    <submittedName>
        <fullName evidence="4">Macrolide family glycosyltransferase</fullName>
    </submittedName>
</protein>
<dbReference type="PANTHER" id="PTHR48050">
    <property type="entry name" value="STEROL 3-BETA-GLUCOSYLTRANSFERASE"/>
    <property type="match status" value="1"/>
</dbReference>
<evidence type="ECO:0000313" key="5">
    <source>
        <dbReference type="Proteomes" id="UP001589747"/>
    </source>
</evidence>
<dbReference type="Pfam" id="PF06722">
    <property type="entry name" value="EryCIII-like_C"/>
    <property type="match status" value="1"/>
</dbReference>
<evidence type="ECO:0000256" key="1">
    <source>
        <dbReference type="ARBA" id="ARBA00009995"/>
    </source>
</evidence>
<feature type="domain" description="Erythromycin biosynthesis protein CIII-like C-terminal" evidence="3">
    <location>
        <begin position="247"/>
        <end position="373"/>
    </location>
</feature>
<evidence type="ECO:0000313" key="4">
    <source>
        <dbReference type="EMBL" id="MFB9327860.1"/>
    </source>
</evidence>
<dbReference type="Gene3D" id="3.40.50.2000">
    <property type="entry name" value="Glycogen Phosphorylase B"/>
    <property type="match status" value="2"/>
</dbReference>
<evidence type="ECO:0000256" key="2">
    <source>
        <dbReference type="ARBA" id="ARBA00022679"/>
    </source>
</evidence>
<evidence type="ECO:0000259" key="3">
    <source>
        <dbReference type="Pfam" id="PF06722"/>
    </source>
</evidence>
<dbReference type="SUPFAM" id="SSF53756">
    <property type="entry name" value="UDP-Glycosyltransferase/glycogen phosphorylase"/>
    <property type="match status" value="1"/>
</dbReference>
<dbReference type="InterPro" id="IPR002213">
    <property type="entry name" value="UDP_glucos_trans"/>
</dbReference>
<organism evidence="4 5">
    <name type="scientific">Paenibacillus aurantiacus</name>
    <dbReference type="NCBI Taxonomy" id="1936118"/>
    <lineage>
        <taxon>Bacteria</taxon>
        <taxon>Bacillati</taxon>
        <taxon>Bacillota</taxon>
        <taxon>Bacilli</taxon>
        <taxon>Bacillales</taxon>
        <taxon>Paenibacillaceae</taxon>
        <taxon>Paenibacillus</taxon>
    </lineage>
</organism>